<evidence type="ECO:0000256" key="2">
    <source>
        <dbReference type="ARBA" id="ARBA00022540"/>
    </source>
</evidence>
<dbReference type="SUPFAM" id="SSF48371">
    <property type="entry name" value="ARM repeat"/>
    <property type="match status" value="1"/>
</dbReference>
<gene>
    <name evidence="8" type="ORF">BdWA1_002534</name>
</gene>
<dbReference type="GO" id="GO:0005525">
    <property type="term" value="F:GTP binding"/>
    <property type="evidence" value="ECO:0007669"/>
    <property type="project" value="UniProtKB-KW"/>
</dbReference>
<accession>A0AAD9PJW8</accession>
<dbReference type="GO" id="GO:0003743">
    <property type="term" value="F:translation initiation factor activity"/>
    <property type="evidence" value="ECO:0007669"/>
    <property type="project" value="UniProtKB-KW"/>
</dbReference>
<dbReference type="SMART" id="SM00653">
    <property type="entry name" value="eIF2B_5"/>
    <property type="match status" value="1"/>
</dbReference>
<dbReference type="Proteomes" id="UP001214638">
    <property type="component" value="Unassembled WGS sequence"/>
</dbReference>
<feature type="region of interest" description="Disordered" evidence="6">
    <location>
        <begin position="143"/>
        <end position="181"/>
    </location>
</feature>
<evidence type="ECO:0000313" key="9">
    <source>
        <dbReference type="Proteomes" id="UP001214638"/>
    </source>
</evidence>
<dbReference type="GO" id="GO:0071074">
    <property type="term" value="F:eukaryotic initiation factor eIF2 binding"/>
    <property type="evidence" value="ECO:0007669"/>
    <property type="project" value="TreeGrafter"/>
</dbReference>
<dbReference type="EMBL" id="JALLKP010000003">
    <property type="protein sequence ID" value="KAK2195936.1"/>
    <property type="molecule type" value="Genomic_DNA"/>
</dbReference>
<dbReference type="FunFam" id="3.30.30.170:FF:000002">
    <property type="entry name" value="Eukaryotic translation initiation factor 5"/>
    <property type="match status" value="1"/>
</dbReference>
<keyword evidence="9" id="KW-1185">Reference proteome</keyword>
<comment type="caution">
    <text evidence="8">The sequence shown here is derived from an EMBL/GenBank/DDBJ whole genome shotgun (WGS) entry which is preliminary data.</text>
</comment>
<dbReference type="GO" id="GO:0005829">
    <property type="term" value="C:cytosol"/>
    <property type="evidence" value="ECO:0007669"/>
    <property type="project" value="TreeGrafter"/>
</dbReference>
<dbReference type="GO" id="GO:0001732">
    <property type="term" value="P:formation of cytoplasmic translation initiation complex"/>
    <property type="evidence" value="ECO:0007669"/>
    <property type="project" value="TreeGrafter"/>
</dbReference>
<evidence type="ECO:0000313" key="8">
    <source>
        <dbReference type="EMBL" id="KAK2195936.1"/>
    </source>
</evidence>
<keyword evidence="3" id="KW-0547">Nucleotide-binding</keyword>
<organism evidence="8 9">
    <name type="scientific">Babesia duncani</name>
    <dbReference type="NCBI Taxonomy" id="323732"/>
    <lineage>
        <taxon>Eukaryota</taxon>
        <taxon>Sar</taxon>
        <taxon>Alveolata</taxon>
        <taxon>Apicomplexa</taxon>
        <taxon>Aconoidasida</taxon>
        <taxon>Piroplasmida</taxon>
        <taxon>Babesiidae</taxon>
        <taxon>Babesia</taxon>
    </lineage>
</organism>
<name>A0AAD9PJW8_9APIC</name>
<dbReference type="InterPro" id="IPR003307">
    <property type="entry name" value="W2_domain"/>
</dbReference>
<dbReference type="SUPFAM" id="SSF100966">
    <property type="entry name" value="Translation initiation factor 2 beta, aIF2beta, N-terminal domain"/>
    <property type="match status" value="1"/>
</dbReference>
<evidence type="ECO:0000259" key="7">
    <source>
        <dbReference type="PROSITE" id="PS51363"/>
    </source>
</evidence>
<dbReference type="InterPro" id="IPR002735">
    <property type="entry name" value="Transl_init_fac_IF2/IF5_dom"/>
</dbReference>
<dbReference type="Pfam" id="PF02020">
    <property type="entry name" value="W2"/>
    <property type="match status" value="1"/>
</dbReference>
<dbReference type="Pfam" id="PF01873">
    <property type="entry name" value="eIF-5_eIF-2B"/>
    <property type="match status" value="1"/>
</dbReference>
<feature type="domain" description="W2" evidence="7">
    <location>
        <begin position="186"/>
        <end position="346"/>
    </location>
</feature>
<dbReference type="GeneID" id="94336831"/>
<dbReference type="Gene3D" id="2.20.25.350">
    <property type="match status" value="1"/>
</dbReference>
<dbReference type="InterPro" id="IPR016024">
    <property type="entry name" value="ARM-type_fold"/>
</dbReference>
<dbReference type="GO" id="GO:0005092">
    <property type="term" value="F:GDP-dissociation inhibitor activity"/>
    <property type="evidence" value="ECO:0007669"/>
    <property type="project" value="TreeGrafter"/>
</dbReference>
<dbReference type="RefSeq" id="XP_067802778.1">
    <property type="nucleotide sequence ID" value="XM_067947556.1"/>
</dbReference>
<dbReference type="InterPro" id="IPR045196">
    <property type="entry name" value="IF2/IF5"/>
</dbReference>
<dbReference type="InterPro" id="IPR016189">
    <property type="entry name" value="Transl_init_fac_IF2/IF5_N"/>
</dbReference>
<evidence type="ECO:0000256" key="3">
    <source>
        <dbReference type="ARBA" id="ARBA00022741"/>
    </source>
</evidence>
<proteinExistence type="inferred from homology"/>
<comment type="similarity">
    <text evidence="1">Belongs to the eIF-2-beta/eIF-5 family.</text>
</comment>
<evidence type="ECO:0000256" key="6">
    <source>
        <dbReference type="SAM" id="MobiDB-lite"/>
    </source>
</evidence>
<keyword evidence="2 8" id="KW-0396">Initiation factor</keyword>
<dbReference type="Gene3D" id="3.30.30.170">
    <property type="match status" value="1"/>
</dbReference>
<evidence type="ECO:0000256" key="4">
    <source>
        <dbReference type="ARBA" id="ARBA00022917"/>
    </source>
</evidence>
<reference evidence="8" key="1">
    <citation type="journal article" date="2023" name="Nat. Microbiol.">
        <title>Babesia duncani multi-omics identifies virulence factors and drug targets.</title>
        <authorList>
            <person name="Singh P."/>
            <person name="Lonardi S."/>
            <person name="Liang Q."/>
            <person name="Vydyam P."/>
            <person name="Khabirova E."/>
            <person name="Fang T."/>
            <person name="Gihaz S."/>
            <person name="Thekkiniath J."/>
            <person name="Munshi M."/>
            <person name="Abel S."/>
            <person name="Ciampossin L."/>
            <person name="Batugedara G."/>
            <person name="Gupta M."/>
            <person name="Lu X.M."/>
            <person name="Lenz T."/>
            <person name="Chakravarty S."/>
            <person name="Cornillot E."/>
            <person name="Hu Y."/>
            <person name="Ma W."/>
            <person name="Gonzalez L.M."/>
            <person name="Sanchez S."/>
            <person name="Estrada K."/>
            <person name="Sanchez-Flores A."/>
            <person name="Montero E."/>
            <person name="Harb O.S."/>
            <person name="Le Roch K.G."/>
            <person name="Mamoun C.B."/>
        </authorList>
    </citation>
    <scope>NUCLEOTIDE SEQUENCE</scope>
    <source>
        <strain evidence="8">WA1</strain>
    </source>
</reference>
<keyword evidence="5" id="KW-0342">GTP-binding</keyword>
<evidence type="ECO:0000256" key="1">
    <source>
        <dbReference type="ARBA" id="ARBA00010397"/>
    </source>
</evidence>
<sequence length="346" mass="39034">MSLVNIPRYCEDPNYRYKMPRIQSRIEGRGNGTKTNISNMGDIARALKRPPTYATKFFGCELGAMSKFEEAEEKALINGAHNEKILTLILDKFIDKYVLCPNCHLPEIEVLVKKGILSCRCNACGHQGLLDMTHKAASYMAKNPATTNESSKQKSLDKKVRKKSSKKQDEERENGTQYESAPLEKLTLESPELIEASERLALFMASPKYSVPSDFGEELHMIQISQDFDNVCRFYVACSAIFHQGFSLEALENNVPLIKASCTYAMQPREILTAFCYFVVAKNPNTVSDLPYMCKCLYANDVLEGQDICKFFGKPSRFSGNLADAYLEAKKAADPFVQWLLEDDEE</sequence>
<dbReference type="SUPFAM" id="SSF75689">
    <property type="entry name" value="Zinc-binding domain of translation initiation factor 2 beta"/>
    <property type="match status" value="1"/>
</dbReference>
<evidence type="ECO:0000256" key="5">
    <source>
        <dbReference type="ARBA" id="ARBA00023134"/>
    </source>
</evidence>
<dbReference type="PROSITE" id="PS51363">
    <property type="entry name" value="W2"/>
    <property type="match status" value="1"/>
</dbReference>
<keyword evidence="4" id="KW-0648">Protein biosynthesis</keyword>
<protein>
    <submittedName>
        <fullName evidence="8">Bifunctional W2 domain/Translation initiation factor IF2-IF5 domain/Translation initiation factor IF2-IF5</fullName>
    </submittedName>
</protein>
<dbReference type="PANTHER" id="PTHR23001">
    <property type="entry name" value="EUKARYOTIC TRANSLATION INITIATION FACTOR"/>
    <property type="match status" value="1"/>
</dbReference>
<dbReference type="PANTHER" id="PTHR23001:SF7">
    <property type="entry name" value="EUKARYOTIC TRANSLATION INITIATION FACTOR 5"/>
    <property type="match status" value="1"/>
</dbReference>
<dbReference type="KEGG" id="bdw:94336831"/>
<dbReference type="Gene3D" id="1.25.40.180">
    <property type="match status" value="1"/>
</dbReference>
<dbReference type="InterPro" id="IPR016190">
    <property type="entry name" value="Transl_init_fac_IF2/IF5_Zn-bd"/>
</dbReference>
<dbReference type="AlphaFoldDB" id="A0AAD9PJW8"/>